<dbReference type="Proteomes" id="UP000289738">
    <property type="component" value="Chromosome A01"/>
</dbReference>
<dbReference type="EMBL" id="SDMP01000001">
    <property type="protein sequence ID" value="RYR77736.1"/>
    <property type="molecule type" value="Genomic_DNA"/>
</dbReference>
<dbReference type="InterPro" id="IPR019557">
    <property type="entry name" value="AminoTfrase-like_pln_mobile"/>
</dbReference>
<dbReference type="InterPro" id="IPR044824">
    <property type="entry name" value="MAIN-like"/>
</dbReference>
<dbReference type="PANTHER" id="PTHR46033">
    <property type="entry name" value="PROTEIN MAIN-LIKE 2"/>
    <property type="match status" value="1"/>
</dbReference>
<comment type="caution">
    <text evidence="2">The sequence shown here is derived from an EMBL/GenBank/DDBJ whole genome shotgun (WGS) entry which is preliminary data.</text>
</comment>
<protein>
    <recommendedName>
        <fullName evidence="1">Aminotransferase-like plant mobile domain-containing protein</fullName>
    </recommendedName>
</protein>
<evidence type="ECO:0000313" key="3">
    <source>
        <dbReference type="Proteomes" id="UP000289738"/>
    </source>
</evidence>
<organism evidence="2 3">
    <name type="scientific">Arachis hypogaea</name>
    <name type="common">Peanut</name>
    <dbReference type="NCBI Taxonomy" id="3818"/>
    <lineage>
        <taxon>Eukaryota</taxon>
        <taxon>Viridiplantae</taxon>
        <taxon>Streptophyta</taxon>
        <taxon>Embryophyta</taxon>
        <taxon>Tracheophyta</taxon>
        <taxon>Spermatophyta</taxon>
        <taxon>Magnoliopsida</taxon>
        <taxon>eudicotyledons</taxon>
        <taxon>Gunneridae</taxon>
        <taxon>Pentapetalae</taxon>
        <taxon>rosids</taxon>
        <taxon>fabids</taxon>
        <taxon>Fabales</taxon>
        <taxon>Fabaceae</taxon>
        <taxon>Papilionoideae</taxon>
        <taxon>50 kb inversion clade</taxon>
        <taxon>dalbergioids sensu lato</taxon>
        <taxon>Dalbergieae</taxon>
        <taxon>Pterocarpus clade</taxon>
        <taxon>Arachis</taxon>
    </lineage>
</organism>
<reference evidence="2 3" key="1">
    <citation type="submission" date="2019-01" db="EMBL/GenBank/DDBJ databases">
        <title>Sequencing of cultivated peanut Arachis hypogaea provides insights into genome evolution and oil improvement.</title>
        <authorList>
            <person name="Chen X."/>
        </authorList>
    </citation>
    <scope>NUCLEOTIDE SEQUENCE [LARGE SCALE GENOMIC DNA]</scope>
    <source>
        <strain evidence="3">cv. Fuhuasheng</strain>
        <tissue evidence="2">Leaves</tissue>
    </source>
</reference>
<accession>A0A445EQW0</accession>
<dbReference type="Pfam" id="PF10536">
    <property type="entry name" value="PMD"/>
    <property type="match status" value="1"/>
</dbReference>
<feature type="domain" description="Aminotransferase-like plant mobile" evidence="1">
    <location>
        <begin position="1"/>
        <end position="148"/>
    </location>
</feature>
<name>A0A445EQW0_ARAHY</name>
<dbReference type="PANTHER" id="PTHR46033:SF8">
    <property type="entry name" value="PROTEIN MAINTENANCE OF MERISTEMS-LIKE"/>
    <property type="match status" value="1"/>
</dbReference>
<dbReference type="AlphaFoldDB" id="A0A445EQW0"/>
<keyword evidence="3" id="KW-1185">Reference proteome</keyword>
<gene>
    <name evidence="2" type="ORF">Ahy_A01g002326</name>
</gene>
<sequence length="207" mass="23840">MCHVANKNFVMLAGPLQLLQSWIFWRFPGFRPAGYDTFGWPLASIYDNVCLGCRWLGHNPTASEKGPRLSNTEYLMMTFHNYFYEQFTWIPYSSHDVVQVVHLEILEPWHTTLWRSVTMLIYFAVIEWHQVDRVLPLFGGVQPRPRIALDIGFLMVKDGRGGDQWSHTTCNFGTSNGPTGRIMSFGLMINYVHLTSPVVVNDLDKKP</sequence>
<evidence type="ECO:0000259" key="1">
    <source>
        <dbReference type="Pfam" id="PF10536"/>
    </source>
</evidence>
<dbReference type="GO" id="GO:0010073">
    <property type="term" value="P:meristem maintenance"/>
    <property type="evidence" value="ECO:0007669"/>
    <property type="project" value="InterPro"/>
</dbReference>
<evidence type="ECO:0000313" key="2">
    <source>
        <dbReference type="EMBL" id="RYR77736.1"/>
    </source>
</evidence>
<proteinExistence type="predicted"/>